<sequence length="137" mass="14976">MGEAAHGAAGHRQGQPHVLPVHFDSNIDAYKKAEDVMIEAMLMARGCHGLLSTFSNVSASCVYLSPEEKRVPVHDFLGAAGPHAPTRRQPGDRRAVLRRRSPRGRAARRAVPRRRGGAAPIRRRRPSQRNGATASIF</sequence>
<protein>
    <submittedName>
        <fullName evidence="2">Uncharacterized protein</fullName>
    </submittedName>
</protein>
<organism evidence="2 3">
    <name type="scientific">Prorocentrum cordatum</name>
    <dbReference type="NCBI Taxonomy" id="2364126"/>
    <lineage>
        <taxon>Eukaryota</taxon>
        <taxon>Sar</taxon>
        <taxon>Alveolata</taxon>
        <taxon>Dinophyceae</taxon>
        <taxon>Prorocentrales</taxon>
        <taxon>Prorocentraceae</taxon>
        <taxon>Prorocentrum</taxon>
    </lineage>
</organism>
<dbReference type="EMBL" id="CAUYUJ010019687">
    <property type="protein sequence ID" value="CAK0892935.1"/>
    <property type="molecule type" value="Genomic_DNA"/>
</dbReference>
<feature type="region of interest" description="Disordered" evidence="1">
    <location>
        <begin position="77"/>
        <end position="137"/>
    </location>
</feature>
<accession>A0ABN9X577</accession>
<feature type="compositionally biased region" description="Polar residues" evidence="1">
    <location>
        <begin position="128"/>
        <end position="137"/>
    </location>
</feature>
<proteinExistence type="predicted"/>
<dbReference type="Proteomes" id="UP001189429">
    <property type="component" value="Unassembled WGS sequence"/>
</dbReference>
<keyword evidence="3" id="KW-1185">Reference proteome</keyword>
<name>A0ABN9X577_9DINO</name>
<gene>
    <name evidence="2" type="ORF">PCOR1329_LOCUS72450</name>
</gene>
<feature type="compositionally biased region" description="Basic residues" evidence="1">
    <location>
        <begin position="96"/>
        <end position="127"/>
    </location>
</feature>
<evidence type="ECO:0000313" key="2">
    <source>
        <dbReference type="EMBL" id="CAK0892935.1"/>
    </source>
</evidence>
<evidence type="ECO:0000313" key="3">
    <source>
        <dbReference type="Proteomes" id="UP001189429"/>
    </source>
</evidence>
<reference evidence="2" key="1">
    <citation type="submission" date="2023-10" db="EMBL/GenBank/DDBJ databases">
        <authorList>
            <person name="Chen Y."/>
            <person name="Shah S."/>
            <person name="Dougan E. K."/>
            <person name="Thang M."/>
            <person name="Chan C."/>
        </authorList>
    </citation>
    <scope>NUCLEOTIDE SEQUENCE [LARGE SCALE GENOMIC DNA]</scope>
</reference>
<evidence type="ECO:0000256" key="1">
    <source>
        <dbReference type="SAM" id="MobiDB-lite"/>
    </source>
</evidence>
<comment type="caution">
    <text evidence="2">The sequence shown here is derived from an EMBL/GenBank/DDBJ whole genome shotgun (WGS) entry which is preliminary data.</text>
</comment>